<proteinExistence type="predicted"/>
<protein>
    <submittedName>
        <fullName evidence="1">Uncharacterized protein</fullName>
    </submittedName>
</protein>
<sequence length="74" mass="8241">MYFSELKELSNVETTERLQEITTALQEKVAGMKAQLAKLESADNPVIAEEGKRAIEMEAAISKTLRKRKAIVSC</sequence>
<dbReference type="Proteomes" id="UP000271889">
    <property type="component" value="Unassembled WGS sequence"/>
</dbReference>
<evidence type="ECO:0000313" key="2">
    <source>
        <dbReference type="Proteomes" id="UP000271889"/>
    </source>
</evidence>
<dbReference type="OrthoDB" id="272266at2759"/>
<dbReference type="EMBL" id="UYRV01125867">
    <property type="protein sequence ID" value="VDN35000.1"/>
    <property type="molecule type" value="Genomic_DNA"/>
</dbReference>
<gene>
    <name evidence="1" type="ORF">CGOC_LOCUS12805</name>
</gene>
<accession>A0A3P7N5M0</accession>
<reference evidence="1 2" key="1">
    <citation type="submission" date="2018-11" db="EMBL/GenBank/DDBJ databases">
        <authorList>
            <consortium name="Pathogen Informatics"/>
        </authorList>
    </citation>
    <scope>NUCLEOTIDE SEQUENCE [LARGE SCALE GENOMIC DNA]</scope>
</reference>
<evidence type="ECO:0000313" key="1">
    <source>
        <dbReference type="EMBL" id="VDN35000.1"/>
    </source>
</evidence>
<dbReference type="AlphaFoldDB" id="A0A3P7N5M0"/>
<keyword evidence="2" id="KW-1185">Reference proteome</keyword>
<organism evidence="1 2">
    <name type="scientific">Cylicostephanus goldi</name>
    <name type="common">Nematode worm</name>
    <dbReference type="NCBI Taxonomy" id="71465"/>
    <lineage>
        <taxon>Eukaryota</taxon>
        <taxon>Metazoa</taxon>
        <taxon>Ecdysozoa</taxon>
        <taxon>Nematoda</taxon>
        <taxon>Chromadorea</taxon>
        <taxon>Rhabditida</taxon>
        <taxon>Rhabditina</taxon>
        <taxon>Rhabditomorpha</taxon>
        <taxon>Strongyloidea</taxon>
        <taxon>Strongylidae</taxon>
        <taxon>Cylicostephanus</taxon>
    </lineage>
</organism>
<name>A0A3P7N5M0_CYLGO</name>